<dbReference type="EMBL" id="LVVM01004678">
    <property type="protein sequence ID" value="OJA12396.1"/>
    <property type="molecule type" value="Genomic_DNA"/>
</dbReference>
<dbReference type="AlphaFoldDB" id="A0A1J8QKT7"/>
<reference evidence="1 2" key="1">
    <citation type="submission" date="2016-03" db="EMBL/GenBank/DDBJ databases">
        <title>Comparative genomics of the ectomycorrhizal sister species Rhizopogon vinicolor and Rhizopogon vesiculosus (Basidiomycota: Boletales) reveals a divergence of the mating type B locus.</title>
        <authorList>
            <person name="Mujic A.B."/>
            <person name="Kuo A."/>
            <person name="Tritt A."/>
            <person name="Lipzen A."/>
            <person name="Chen C."/>
            <person name="Johnson J."/>
            <person name="Sharma A."/>
            <person name="Barry K."/>
            <person name="Grigoriev I.V."/>
            <person name="Spatafora J.W."/>
        </authorList>
    </citation>
    <scope>NUCLEOTIDE SEQUENCE [LARGE SCALE GENOMIC DNA]</scope>
    <source>
        <strain evidence="1 2">AM-OR11-056</strain>
    </source>
</reference>
<evidence type="ECO:0000313" key="2">
    <source>
        <dbReference type="Proteomes" id="UP000183567"/>
    </source>
</evidence>
<keyword evidence="2" id="KW-1185">Reference proteome</keyword>
<evidence type="ECO:0000313" key="1">
    <source>
        <dbReference type="EMBL" id="OJA12396.1"/>
    </source>
</evidence>
<organism evidence="1 2">
    <name type="scientific">Rhizopogon vesiculosus</name>
    <dbReference type="NCBI Taxonomy" id="180088"/>
    <lineage>
        <taxon>Eukaryota</taxon>
        <taxon>Fungi</taxon>
        <taxon>Dikarya</taxon>
        <taxon>Basidiomycota</taxon>
        <taxon>Agaricomycotina</taxon>
        <taxon>Agaricomycetes</taxon>
        <taxon>Agaricomycetidae</taxon>
        <taxon>Boletales</taxon>
        <taxon>Suillineae</taxon>
        <taxon>Rhizopogonaceae</taxon>
        <taxon>Rhizopogon</taxon>
    </lineage>
</organism>
<protein>
    <submittedName>
        <fullName evidence="1">Uncharacterized protein</fullName>
    </submittedName>
</protein>
<sequence length="102" mass="11940">MHHRTNICITSRKSLTPPVNAATCGKKQSTTFSSSAPSYARQCHKLQEEIGSRASQLKNLQNDQKYIKLLSHFKPADWNSFRRRHLTQRRRRLNTTPFPYRL</sequence>
<name>A0A1J8QKT7_9AGAM</name>
<dbReference type="Proteomes" id="UP000183567">
    <property type="component" value="Unassembled WGS sequence"/>
</dbReference>
<dbReference type="OrthoDB" id="3044497at2759"/>
<proteinExistence type="predicted"/>
<comment type="caution">
    <text evidence="1">The sequence shown here is derived from an EMBL/GenBank/DDBJ whole genome shotgun (WGS) entry which is preliminary data.</text>
</comment>
<gene>
    <name evidence="1" type="ORF">AZE42_12961</name>
</gene>
<accession>A0A1J8QKT7</accession>